<evidence type="ECO:0000313" key="1">
    <source>
        <dbReference type="EMBL" id="HJH17298.1"/>
    </source>
</evidence>
<accession>A0A921NDL5</accession>
<organism evidence="1 2">
    <name type="scientific">Pseudomonas lactis</name>
    <dbReference type="NCBI Taxonomy" id="1615674"/>
    <lineage>
        <taxon>Bacteria</taxon>
        <taxon>Pseudomonadati</taxon>
        <taxon>Pseudomonadota</taxon>
        <taxon>Gammaproteobacteria</taxon>
        <taxon>Pseudomonadales</taxon>
        <taxon>Pseudomonadaceae</taxon>
        <taxon>Pseudomonas</taxon>
    </lineage>
</organism>
<reference evidence="1" key="1">
    <citation type="journal article" date="2021" name="PeerJ">
        <title>Extensive microbial diversity within the chicken gut microbiome revealed by metagenomics and culture.</title>
        <authorList>
            <person name="Gilroy R."/>
            <person name="Ravi A."/>
            <person name="Getino M."/>
            <person name="Pursley I."/>
            <person name="Horton D.L."/>
            <person name="Alikhan N.F."/>
            <person name="Baker D."/>
            <person name="Gharbi K."/>
            <person name="Hall N."/>
            <person name="Watson M."/>
            <person name="Adriaenssens E.M."/>
            <person name="Foster-Nyarko E."/>
            <person name="Jarju S."/>
            <person name="Secka A."/>
            <person name="Antonio M."/>
            <person name="Oren A."/>
            <person name="Chaudhuri R.R."/>
            <person name="La Ragione R."/>
            <person name="Hildebrand F."/>
            <person name="Pallen M.J."/>
        </authorList>
    </citation>
    <scope>NUCLEOTIDE SEQUENCE</scope>
    <source>
        <strain evidence="1">ChiSjej2B20-17149</strain>
    </source>
</reference>
<dbReference type="AlphaFoldDB" id="A0A921NDL5"/>
<comment type="caution">
    <text evidence="1">The sequence shown here is derived from an EMBL/GenBank/DDBJ whole genome shotgun (WGS) entry which is preliminary data.</text>
</comment>
<dbReference type="EMBL" id="DYTS01000019">
    <property type="protein sequence ID" value="HJH17298.1"/>
    <property type="molecule type" value="Genomic_DNA"/>
</dbReference>
<reference evidence="1" key="2">
    <citation type="submission" date="2021-09" db="EMBL/GenBank/DDBJ databases">
        <authorList>
            <person name="Gilroy R."/>
        </authorList>
    </citation>
    <scope>NUCLEOTIDE SEQUENCE</scope>
    <source>
        <strain evidence="1">ChiSjej2B20-17149</strain>
    </source>
</reference>
<dbReference type="Proteomes" id="UP000752172">
    <property type="component" value="Unassembled WGS sequence"/>
</dbReference>
<evidence type="ECO:0000313" key="2">
    <source>
        <dbReference type="Proteomes" id="UP000752172"/>
    </source>
</evidence>
<dbReference type="RefSeq" id="WP_138763333.1">
    <property type="nucleotide sequence ID" value="NZ_DYTS01000019.1"/>
</dbReference>
<proteinExistence type="predicted"/>
<name>A0A921NDL5_9PSED</name>
<protein>
    <submittedName>
        <fullName evidence="1">Uncharacterized protein</fullName>
    </submittedName>
</protein>
<sequence>MKRSLFAELVQGVEDMSEHRKGNITLRQYEMSKSACQAGQDDAGYAEELVVVEVQPKFPGCAAD</sequence>
<gene>
    <name evidence="1" type="ORF">K8W20_01095</name>
</gene>